<feature type="region of interest" description="Disordered" evidence="1">
    <location>
        <begin position="1"/>
        <end position="29"/>
    </location>
</feature>
<protein>
    <submittedName>
        <fullName evidence="2">Uncharacterized protein</fullName>
    </submittedName>
</protein>
<reference evidence="2" key="1">
    <citation type="submission" date="2021-02" db="EMBL/GenBank/DDBJ databases">
        <authorList>
            <person name="Nowell W R."/>
        </authorList>
    </citation>
    <scope>NUCLEOTIDE SEQUENCE</scope>
</reference>
<feature type="non-terminal residue" evidence="2">
    <location>
        <position position="29"/>
    </location>
</feature>
<name>A0A815TLL8_9BILA</name>
<dbReference type="Proteomes" id="UP000663864">
    <property type="component" value="Unassembled WGS sequence"/>
</dbReference>
<evidence type="ECO:0000256" key="1">
    <source>
        <dbReference type="SAM" id="MobiDB-lite"/>
    </source>
</evidence>
<proteinExistence type="predicted"/>
<evidence type="ECO:0000313" key="2">
    <source>
        <dbReference type="EMBL" id="CAF1504682.1"/>
    </source>
</evidence>
<accession>A0A815TLL8</accession>
<organism evidence="2 3">
    <name type="scientific">Rotaria sordida</name>
    <dbReference type="NCBI Taxonomy" id="392033"/>
    <lineage>
        <taxon>Eukaryota</taxon>
        <taxon>Metazoa</taxon>
        <taxon>Spiralia</taxon>
        <taxon>Gnathifera</taxon>
        <taxon>Rotifera</taxon>
        <taxon>Eurotatoria</taxon>
        <taxon>Bdelloidea</taxon>
        <taxon>Philodinida</taxon>
        <taxon>Philodinidae</taxon>
        <taxon>Rotaria</taxon>
    </lineage>
</organism>
<sequence length="29" mass="2992">MGTTSVTTSTMTSGSKSTVTTRMTTSTFT</sequence>
<evidence type="ECO:0000313" key="3">
    <source>
        <dbReference type="Proteomes" id="UP000663864"/>
    </source>
</evidence>
<gene>
    <name evidence="2" type="ORF">ZHD862_LOCUS37615</name>
</gene>
<dbReference type="EMBL" id="CAJNOT010007323">
    <property type="protein sequence ID" value="CAF1504682.1"/>
    <property type="molecule type" value="Genomic_DNA"/>
</dbReference>
<comment type="caution">
    <text evidence="2">The sequence shown here is derived from an EMBL/GenBank/DDBJ whole genome shotgun (WGS) entry which is preliminary data.</text>
</comment>
<dbReference type="AlphaFoldDB" id="A0A815TLL8"/>